<keyword evidence="1" id="KW-0472">Membrane</keyword>
<dbReference type="AlphaFoldDB" id="A0AAU9VF64"/>
<protein>
    <recommendedName>
        <fullName evidence="4">Saposin B-type domain-containing protein</fullName>
    </recommendedName>
</protein>
<evidence type="ECO:0000256" key="1">
    <source>
        <dbReference type="SAM" id="Phobius"/>
    </source>
</evidence>
<evidence type="ECO:0008006" key="4">
    <source>
        <dbReference type="Google" id="ProtNLM"/>
    </source>
</evidence>
<gene>
    <name evidence="2" type="ORF">EEDITHA_LOCUS22869</name>
</gene>
<accession>A0AAU9VF64</accession>
<keyword evidence="1" id="KW-0812">Transmembrane</keyword>
<reference evidence="2" key="1">
    <citation type="submission" date="2022-03" db="EMBL/GenBank/DDBJ databases">
        <authorList>
            <person name="Tunstrom K."/>
        </authorList>
    </citation>
    <scope>NUCLEOTIDE SEQUENCE</scope>
</reference>
<organism evidence="2 3">
    <name type="scientific">Euphydryas editha</name>
    <name type="common">Edith's checkerspot</name>
    <dbReference type="NCBI Taxonomy" id="104508"/>
    <lineage>
        <taxon>Eukaryota</taxon>
        <taxon>Metazoa</taxon>
        <taxon>Ecdysozoa</taxon>
        <taxon>Arthropoda</taxon>
        <taxon>Hexapoda</taxon>
        <taxon>Insecta</taxon>
        <taxon>Pterygota</taxon>
        <taxon>Neoptera</taxon>
        <taxon>Endopterygota</taxon>
        <taxon>Lepidoptera</taxon>
        <taxon>Glossata</taxon>
        <taxon>Ditrysia</taxon>
        <taxon>Papilionoidea</taxon>
        <taxon>Nymphalidae</taxon>
        <taxon>Nymphalinae</taxon>
        <taxon>Euphydryas</taxon>
    </lineage>
</organism>
<feature type="transmembrane region" description="Helical" evidence="1">
    <location>
        <begin position="16"/>
        <end position="37"/>
    </location>
</feature>
<dbReference type="Proteomes" id="UP001153954">
    <property type="component" value="Unassembled WGS sequence"/>
</dbReference>
<evidence type="ECO:0000313" key="3">
    <source>
        <dbReference type="Proteomes" id="UP001153954"/>
    </source>
</evidence>
<keyword evidence="1" id="KW-1133">Transmembrane helix</keyword>
<proteinExistence type="predicted"/>
<evidence type="ECO:0000313" key="2">
    <source>
        <dbReference type="EMBL" id="CAH2108980.1"/>
    </source>
</evidence>
<sequence>MEPMDDCVCRVNECPIFCIAKAIVFALVAVFVLYFPLGDPNVICNSANRTQNQKLALCGLCEIYMMSVKLFNKTKEVVELLLCKIMDILYEIKLKFYAALEKLDRNDLYQSVCCSESVEKTPDEKESNDHRPGCRCSRKCCRNKIQT</sequence>
<comment type="caution">
    <text evidence="2">The sequence shown here is derived from an EMBL/GenBank/DDBJ whole genome shotgun (WGS) entry which is preliminary data.</text>
</comment>
<name>A0AAU9VF64_EUPED</name>
<dbReference type="EMBL" id="CAKOGL010000047">
    <property type="protein sequence ID" value="CAH2108980.1"/>
    <property type="molecule type" value="Genomic_DNA"/>
</dbReference>
<keyword evidence="3" id="KW-1185">Reference proteome</keyword>